<evidence type="ECO:0000313" key="9">
    <source>
        <dbReference type="EMBL" id="KAF7150337.1"/>
    </source>
</evidence>
<dbReference type="InterPro" id="IPR010666">
    <property type="entry name" value="Znf_GRF"/>
</dbReference>
<dbReference type="InterPro" id="IPR038765">
    <property type="entry name" value="Papain-like_cys_pep_sf"/>
</dbReference>
<evidence type="ECO:0000256" key="4">
    <source>
        <dbReference type="ARBA" id="ARBA00022771"/>
    </source>
</evidence>
<comment type="similarity">
    <text evidence="1">Belongs to the peptidase C48 family.</text>
</comment>
<organism evidence="9 10">
    <name type="scientific">Rhododendron simsii</name>
    <name type="common">Sims's rhododendron</name>
    <dbReference type="NCBI Taxonomy" id="118357"/>
    <lineage>
        <taxon>Eukaryota</taxon>
        <taxon>Viridiplantae</taxon>
        <taxon>Streptophyta</taxon>
        <taxon>Embryophyta</taxon>
        <taxon>Tracheophyta</taxon>
        <taxon>Spermatophyta</taxon>
        <taxon>Magnoliopsida</taxon>
        <taxon>eudicotyledons</taxon>
        <taxon>Gunneridae</taxon>
        <taxon>Pentapetalae</taxon>
        <taxon>asterids</taxon>
        <taxon>Ericales</taxon>
        <taxon>Ericaceae</taxon>
        <taxon>Ericoideae</taxon>
        <taxon>Rhodoreae</taxon>
        <taxon>Rhododendron</taxon>
    </lineage>
</organism>
<dbReference type="InterPro" id="IPR003653">
    <property type="entry name" value="Peptidase_C48_C"/>
</dbReference>
<evidence type="ECO:0000256" key="2">
    <source>
        <dbReference type="ARBA" id="ARBA00022670"/>
    </source>
</evidence>
<comment type="caution">
    <text evidence="9">The sequence shown here is derived from an EMBL/GenBank/DDBJ whole genome shotgun (WGS) entry which is preliminary data.</text>
</comment>
<dbReference type="PANTHER" id="PTHR34835">
    <property type="entry name" value="OS07G0283600 PROTEIN-RELATED"/>
    <property type="match status" value="1"/>
</dbReference>
<dbReference type="GO" id="GO:0008270">
    <property type="term" value="F:zinc ion binding"/>
    <property type="evidence" value="ECO:0007669"/>
    <property type="project" value="UniProtKB-KW"/>
</dbReference>
<keyword evidence="6" id="KW-0862">Zinc</keyword>
<dbReference type="GO" id="GO:0006508">
    <property type="term" value="P:proteolysis"/>
    <property type="evidence" value="ECO:0007669"/>
    <property type="project" value="UniProtKB-KW"/>
</dbReference>
<reference evidence="9" key="1">
    <citation type="submission" date="2019-11" db="EMBL/GenBank/DDBJ databases">
        <authorList>
            <person name="Liu Y."/>
            <person name="Hou J."/>
            <person name="Li T.-Q."/>
            <person name="Guan C.-H."/>
            <person name="Wu X."/>
            <person name="Wu H.-Z."/>
            <person name="Ling F."/>
            <person name="Zhang R."/>
            <person name="Shi X.-G."/>
            <person name="Ren J.-P."/>
            <person name="Chen E.-F."/>
            <person name="Sun J.-M."/>
        </authorList>
    </citation>
    <scope>NUCLEOTIDE SEQUENCE</scope>
    <source>
        <strain evidence="9">Adult_tree_wgs_1</strain>
        <tissue evidence="9">Leaves</tissue>
    </source>
</reference>
<gene>
    <name evidence="9" type="ORF">RHSIM_Rhsim02G0127200</name>
</gene>
<sequence>MTAKLGVHLKMRREFLEQWENLSDEERHRFQKMAKEEHGKRKALVLRKPKKLKCKFLNHRLCECLVRYFDPATCSLTVHGRTLRLIESHVHDCLGINAQGDLVEVEKLDGFLEVCKDLGVKKGEVKLKDLIDYLQKAKDADDVFKRKFAFYIVGAFLCPTTKATVNESFIQKVTDVKAMGNVNWAKLILNFLRKGINDQCFYGHLQPNGCLFLLVVFYLDHVSPIPQVIPYVRHVPLMAGLGDADIKGILHRLDEIGGYDNPGVVVHFRSEEGRKVDVKTSGNEYGMVTCTRHYFPVKDTLLPALSCVAKAMDTGCDYKFGSGAIDKFGKRQILGYPKLAKDNLMKMCDSYFGETNFTADIRHCSWIYIPTNDRGSHWFCIKVDMKTRITYIFDSKPGSRFNSFGKQLIRIVMLGLHKVLRLQYGDDYQQDVTKFNIANIESQPLQDDIDCHQMCYSSTKNSGDDGEKAKVPLYDPAPNCHCRMQANLRITGSLSHNKGKLYFICMKTMGRCGFFSWCLPRGSLAVHDNTEFFMEDEGNVAVLQTKVEMLEQQLENHEKASESID</sequence>
<dbReference type="AlphaFoldDB" id="A0A834HAB7"/>
<dbReference type="EMBL" id="WJXA01000002">
    <property type="protein sequence ID" value="KAF7150337.1"/>
    <property type="molecule type" value="Genomic_DNA"/>
</dbReference>
<evidence type="ECO:0000256" key="6">
    <source>
        <dbReference type="ARBA" id="ARBA00022833"/>
    </source>
</evidence>
<evidence type="ECO:0000256" key="1">
    <source>
        <dbReference type="ARBA" id="ARBA00005234"/>
    </source>
</evidence>
<dbReference type="Pfam" id="PF02902">
    <property type="entry name" value="Peptidase_C48"/>
    <property type="match status" value="1"/>
</dbReference>
<dbReference type="Gene3D" id="3.40.395.10">
    <property type="entry name" value="Adenoviral Proteinase, Chain A"/>
    <property type="match status" value="1"/>
</dbReference>
<evidence type="ECO:0000256" key="7">
    <source>
        <dbReference type="PROSITE-ProRule" id="PRU01343"/>
    </source>
</evidence>
<evidence type="ECO:0000256" key="5">
    <source>
        <dbReference type="ARBA" id="ARBA00022801"/>
    </source>
</evidence>
<evidence type="ECO:0000256" key="3">
    <source>
        <dbReference type="ARBA" id="ARBA00022723"/>
    </source>
</evidence>
<dbReference type="Pfam" id="PF06839">
    <property type="entry name" value="Zn_ribbon_GRF"/>
    <property type="match status" value="1"/>
</dbReference>
<feature type="domain" description="GRF-type" evidence="8">
    <location>
        <begin position="480"/>
        <end position="521"/>
    </location>
</feature>
<dbReference type="SUPFAM" id="SSF54001">
    <property type="entry name" value="Cysteine proteinases"/>
    <property type="match status" value="1"/>
</dbReference>
<dbReference type="OrthoDB" id="1733226at2759"/>
<protein>
    <recommendedName>
        <fullName evidence="8">GRF-type domain-containing protein</fullName>
    </recommendedName>
</protein>
<keyword evidence="3" id="KW-0479">Metal-binding</keyword>
<proteinExistence type="inferred from homology"/>
<keyword evidence="4 7" id="KW-0863">Zinc-finger</keyword>
<dbReference type="PROSITE" id="PS51999">
    <property type="entry name" value="ZF_GRF"/>
    <property type="match status" value="1"/>
</dbReference>
<dbReference type="GO" id="GO:0008234">
    <property type="term" value="F:cysteine-type peptidase activity"/>
    <property type="evidence" value="ECO:0007669"/>
    <property type="project" value="InterPro"/>
</dbReference>
<evidence type="ECO:0000259" key="8">
    <source>
        <dbReference type="PROSITE" id="PS51999"/>
    </source>
</evidence>
<keyword evidence="5" id="KW-0378">Hydrolase</keyword>
<evidence type="ECO:0000313" key="10">
    <source>
        <dbReference type="Proteomes" id="UP000626092"/>
    </source>
</evidence>
<name>A0A834HAB7_RHOSS</name>
<dbReference type="Proteomes" id="UP000626092">
    <property type="component" value="Unassembled WGS sequence"/>
</dbReference>
<accession>A0A834HAB7</accession>
<keyword evidence="10" id="KW-1185">Reference proteome</keyword>
<keyword evidence="2" id="KW-0645">Protease</keyword>